<protein>
    <recommendedName>
        <fullName evidence="4">Ig-like domain-containing protein</fullName>
    </recommendedName>
</protein>
<dbReference type="Gene3D" id="2.60.40.10">
    <property type="entry name" value="Immunoglobulins"/>
    <property type="match status" value="1"/>
</dbReference>
<proteinExistence type="predicted"/>
<evidence type="ECO:0008006" key="4">
    <source>
        <dbReference type="Google" id="ProtNLM"/>
    </source>
</evidence>
<evidence type="ECO:0000313" key="3">
    <source>
        <dbReference type="Proteomes" id="UP000772618"/>
    </source>
</evidence>
<keyword evidence="3" id="KW-1185">Reference proteome</keyword>
<name>A0ABS5VUS9_9BACT</name>
<reference evidence="2 3" key="1">
    <citation type="submission" date="2021-05" db="EMBL/GenBank/DDBJ databases">
        <title>A Polyphasic approach of four new species of the genus Ohtaekwangia: Ohtaekwangia histidinii sp. nov., Ohtaekwangia cretensis sp. nov., Ohtaekwangia indiensis sp. nov., Ohtaekwangia reichenbachii sp. nov. from diverse environment.</title>
        <authorList>
            <person name="Octaviana S."/>
        </authorList>
    </citation>
    <scope>NUCLEOTIDE SEQUENCE [LARGE SCALE GENOMIC DNA]</scope>
    <source>
        <strain evidence="2 3">PWU20</strain>
    </source>
</reference>
<accession>A0ABS5VUS9</accession>
<sequence length="535" mass="60690">MLYLKTLQKAQNYCAIFLVISSLFLIQACGDDDDGLKDANQPEVSFTNMSENMSVWNTVNISLDTKDSKSISSIEVFIDGNLLTTLTSAPFEASWDSNTVPDGTHNIKAVVSDQAGNKTEKEIKINVQNKLVTIQIAADQLYQEEQYQERGFVFLSDENGNVVAFTEYKNGNNVTLKSSTFNGTKFYLTEVLAEVEDNYEYLRMWTFGEIERGKNWVLFNAEEEKEIDSYVGDANLNFNGMLENYSYNIYSSDDQTQVDELNSTATLRLSKNPSKLYVMKYLLSGEMSGPVGYKLFSNIIVGENAPINLSQVTQPLTKITANLPEGTLYSSVELTAYPTVNDYSDKYRIGYYSSGSEKLSYDIYYPGAAFPAYFSDFYYETEDIFYERGVTNKIFEIKNIGESANFSFTDSKLNYSASGEFDFLTAQLESDSESSEWILILPKGNQTIPQLKIPQELNNLDIPTFGTPHDYTFHEFDNLTNYDDLKNFIRNSTRSADELYAEGHNYIDVTHKSQSKNGRKSKNSERKHPLRTTKN</sequence>
<dbReference type="EMBL" id="JAHESD010000039">
    <property type="protein sequence ID" value="MBT1704798.1"/>
    <property type="molecule type" value="Genomic_DNA"/>
</dbReference>
<organism evidence="2 3">
    <name type="scientific">Chryseosolibacter indicus</name>
    <dbReference type="NCBI Taxonomy" id="2782351"/>
    <lineage>
        <taxon>Bacteria</taxon>
        <taxon>Pseudomonadati</taxon>
        <taxon>Bacteroidota</taxon>
        <taxon>Cytophagia</taxon>
        <taxon>Cytophagales</taxon>
        <taxon>Chryseotaleaceae</taxon>
        <taxon>Chryseosolibacter</taxon>
    </lineage>
</organism>
<comment type="caution">
    <text evidence="2">The sequence shown here is derived from an EMBL/GenBank/DDBJ whole genome shotgun (WGS) entry which is preliminary data.</text>
</comment>
<dbReference type="Pfam" id="PF17957">
    <property type="entry name" value="Big_7"/>
    <property type="match status" value="1"/>
</dbReference>
<dbReference type="Proteomes" id="UP000772618">
    <property type="component" value="Unassembled WGS sequence"/>
</dbReference>
<evidence type="ECO:0000313" key="2">
    <source>
        <dbReference type="EMBL" id="MBT1704798.1"/>
    </source>
</evidence>
<dbReference type="RefSeq" id="WP_254154758.1">
    <property type="nucleotide sequence ID" value="NZ_JAHESD010000039.1"/>
</dbReference>
<dbReference type="PROSITE" id="PS51257">
    <property type="entry name" value="PROKAR_LIPOPROTEIN"/>
    <property type="match status" value="1"/>
</dbReference>
<dbReference type="InterPro" id="IPR013783">
    <property type="entry name" value="Ig-like_fold"/>
</dbReference>
<feature type="region of interest" description="Disordered" evidence="1">
    <location>
        <begin position="508"/>
        <end position="535"/>
    </location>
</feature>
<gene>
    <name evidence="2" type="ORF">KK060_15995</name>
</gene>
<evidence type="ECO:0000256" key="1">
    <source>
        <dbReference type="SAM" id="MobiDB-lite"/>
    </source>
</evidence>